<evidence type="ECO:0000313" key="2">
    <source>
        <dbReference type="EMBL" id="MFC5447909.1"/>
    </source>
</evidence>
<dbReference type="EMBL" id="JBHSMJ010000009">
    <property type="protein sequence ID" value="MFC5447909.1"/>
    <property type="molecule type" value="Genomic_DNA"/>
</dbReference>
<dbReference type="Proteomes" id="UP001596044">
    <property type="component" value="Unassembled WGS sequence"/>
</dbReference>
<evidence type="ECO:0000256" key="1">
    <source>
        <dbReference type="SAM" id="MobiDB-lite"/>
    </source>
</evidence>
<evidence type="ECO:0000313" key="3">
    <source>
        <dbReference type="Proteomes" id="UP001596044"/>
    </source>
</evidence>
<name>A0ABW0K3W3_9BACL</name>
<gene>
    <name evidence="2" type="ORF">ACFPOG_06540</name>
</gene>
<feature type="compositionally biased region" description="Basic and acidic residues" evidence="1">
    <location>
        <begin position="1"/>
        <end position="12"/>
    </location>
</feature>
<comment type="caution">
    <text evidence="2">The sequence shown here is derived from an EMBL/GenBank/DDBJ whole genome shotgun (WGS) entry which is preliminary data.</text>
</comment>
<organism evidence="2 3">
    <name type="scientific">Paenibacillus aestuarii</name>
    <dbReference type="NCBI Taxonomy" id="516965"/>
    <lineage>
        <taxon>Bacteria</taxon>
        <taxon>Bacillati</taxon>
        <taxon>Bacillota</taxon>
        <taxon>Bacilli</taxon>
        <taxon>Bacillales</taxon>
        <taxon>Paenibacillaceae</taxon>
        <taxon>Paenibacillus</taxon>
    </lineage>
</organism>
<dbReference type="RefSeq" id="WP_270885858.1">
    <property type="nucleotide sequence ID" value="NZ_JAQFVF010000092.1"/>
</dbReference>
<accession>A0ABW0K3W3</accession>
<feature type="compositionally biased region" description="Basic and acidic residues" evidence="1">
    <location>
        <begin position="23"/>
        <end position="33"/>
    </location>
</feature>
<feature type="region of interest" description="Disordered" evidence="1">
    <location>
        <begin position="1"/>
        <end position="33"/>
    </location>
</feature>
<proteinExistence type="predicted"/>
<keyword evidence="3" id="KW-1185">Reference proteome</keyword>
<sequence length="64" mass="7338">MRTESQIKRKLNELQQQQQALQTRKEAAGSDAERDALNAQLERLGDMIDMLEWVLNAPIGSYHV</sequence>
<protein>
    <submittedName>
        <fullName evidence="2">Uncharacterized protein</fullName>
    </submittedName>
</protein>
<reference evidence="3" key="1">
    <citation type="journal article" date="2019" name="Int. J. Syst. Evol. Microbiol.">
        <title>The Global Catalogue of Microorganisms (GCM) 10K type strain sequencing project: providing services to taxonomists for standard genome sequencing and annotation.</title>
        <authorList>
            <consortium name="The Broad Institute Genomics Platform"/>
            <consortium name="The Broad Institute Genome Sequencing Center for Infectious Disease"/>
            <person name="Wu L."/>
            <person name="Ma J."/>
        </authorList>
    </citation>
    <scope>NUCLEOTIDE SEQUENCE [LARGE SCALE GENOMIC DNA]</scope>
    <source>
        <strain evidence="3">KACC 11904</strain>
    </source>
</reference>